<dbReference type="PANTHER" id="PTHR46148:SF60">
    <property type="entry name" value="CHROMO DOMAIN-CONTAINING PROTEIN"/>
    <property type="match status" value="1"/>
</dbReference>
<organism evidence="2 3">
    <name type="scientific">Trifolium medium</name>
    <dbReference type="NCBI Taxonomy" id="97028"/>
    <lineage>
        <taxon>Eukaryota</taxon>
        <taxon>Viridiplantae</taxon>
        <taxon>Streptophyta</taxon>
        <taxon>Embryophyta</taxon>
        <taxon>Tracheophyta</taxon>
        <taxon>Spermatophyta</taxon>
        <taxon>Magnoliopsida</taxon>
        <taxon>eudicotyledons</taxon>
        <taxon>Gunneridae</taxon>
        <taxon>Pentapetalae</taxon>
        <taxon>rosids</taxon>
        <taxon>fabids</taxon>
        <taxon>Fabales</taxon>
        <taxon>Fabaceae</taxon>
        <taxon>Papilionoideae</taxon>
        <taxon>50 kb inversion clade</taxon>
        <taxon>NPAAA clade</taxon>
        <taxon>Hologalegina</taxon>
        <taxon>IRL clade</taxon>
        <taxon>Trifolieae</taxon>
        <taxon>Trifolium</taxon>
    </lineage>
</organism>
<name>A0A392S496_9FABA</name>
<dbReference type="Pfam" id="PF24626">
    <property type="entry name" value="SH3_Tf2-1"/>
    <property type="match status" value="1"/>
</dbReference>
<sequence length="92" mass="10478">MIVGPEMVQQTTDKVKQIQARMKVTQDRQKSYADKRRRPLEFEAGEHVFLLVTPTTGIGRALKAKKLTPKFIGPYQITKRIGKVAYRIALPP</sequence>
<evidence type="ECO:0000259" key="1">
    <source>
        <dbReference type="Pfam" id="PF24626"/>
    </source>
</evidence>
<feature type="non-terminal residue" evidence="2">
    <location>
        <position position="92"/>
    </location>
</feature>
<dbReference type="PANTHER" id="PTHR46148">
    <property type="entry name" value="CHROMO DOMAIN-CONTAINING PROTEIN"/>
    <property type="match status" value="1"/>
</dbReference>
<evidence type="ECO:0000313" key="2">
    <source>
        <dbReference type="EMBL" id="MCI42696.1"/>
    </source>
</evidence>
<dbReference type="AlphaFoldDB" id="A0A392S496"/>
<feature type="domain" description="Tf2-1-like SH3-like" evidence="1">
    <location>
        <begin position="45"/>
        <end position="92"/>
    </location>
</feature>
<protein>
    <recommendedName>
        <fullName evidence="1">Tf2-1-like SH3-like domain-containing protein</fullName>
    </recommendedName>
</protein>
<accession>A0A392S496</accession>
<dbReference type="InterPro" id="IPR056924">
    <property type="entry name" value="SH3_Tf2-1"/>
</dbReference>
<dbReference type="Proteomes" id="UP000265520">
    <property type="component" value="Unassembled WGS sequence"/>
</dbReference>
<proteinExistence type="predicted"/>
<keyword evidence="3" id="KW-1185">Reference proteome</keyword>
<dbReference type="EMBL" id="LXQA010307648">
    <property type="protein sequence ID" value="MCI42696.1"/>
    <property type="molecule type" value="Genomic_DNA"/>
</dbReference>
<comment type="caution">
    <text evidence="2">The sequence shown here is derived from an EMBL/GenBank/DDBJ whole genome shotgun (WGS) entry which is preliminary data.</text>
</comment>
<evidence type="ECO:0000313" key="3">
    <source>
        <dbReference type="Proteomes" id="UP000265520"/>
    </source>
</evidence>
<reference evidence="2 3" key="1">
    <citation type="journal article" date="2018" name="Front. Plant Sci.">
        <title>Red Clover (Trifolium pratense) and Zigzag Clover (T. medium) - A Picture of Genomic Similarities and Differences.</title>
        <authorList>
            <person name="Dluhosova J."/>
            <person name="Istvanek J."/>
            <person name="Nedelnik J."/>
            <person name="Repkova J."/>
        </authorList>
    </citation>
    <scope>NUCLEOTIDE SEQUENCE [LARGE SCALE GENOMIC DNA]</scope>
    <source>
        <strain evidence="3">cv. 10/8</strain>
        <tissue evidence="2">Leaf</tissue>
    </source>
</reference>